<reference evidence="1 2" key="1">
    <citation type="journal article" date="2022" name="Plant J.">
        <title>Chromosome-level genome of Camellia lanceoleosa provides a valuable resource for understanding genome evolution and self-incompatibility.</title>
        <authorList>
            <person name="Gong W."/>
            <person name="Xiao S."/>
            <person name="Wang L."/>
            <person name="Liao Z."/>
            <person name="Chang Y."/>
            <person name="Mo W."/>
            <person name="Hu G."/>
            <person name="Li W."/>
            <person name="Zhao G."/>
            <person name="Zhu H."/>
            <person name="Hu X."/>
            <person name="Ji K."/>
            <person name="Xiang X."/>
            <person name="Song Q."/>
            <person name="Yuan D."/>
            <person name="Jin S."/>
            <person name="Zhang L."/>
        </authorList>
    </citation>
    <scope>NUCLEOTIDE SEQUENCE [LARGE SCALE GENOMIC DNA]</scope>
    <source>
        <strain evidence="1">SQ_2022a</strain>
    </source>
</reference>
<accession>A0ACC0HZW8</accession>
<dbReference type="EMBL" id="CM045759">
    <property type="protein sequence ID" value="KAI8018649.1"/>
    <property type="molecule type" value="Genomic_DNA"/>
</dbReference>
<comment type="caution">
    <text evidence="1">The sequence shown here is derived from an EMBL/GenBank/DDBJ whole genome shotgun (WGS) entry which is preliminary data.</text>
</comment>
<gene>
    <name evidence="1" type="ORF">LOK49_LG04G03687</name>
</gene>
<evidence type="ECO:0000313" key="2">
    <source>
        <dbReference type="Proteomes" id="UP001060215"/>
    </source>
</evidence>
<dbReference type="Proteomes" id="UP001060215">
    <property type="component" value="Chromosome 2"/>
</dbReference>
<protein>
    <submittedName>
        <fullName evidence="1">Transcription factor</fullName>
    </submittedName>
</protein>
<keyword evidence="2" id="KW-1185">Reference proteome</keyword>
<proteinExistence type="predicted"/>
<sequence>MKNPIQSDYHHLLPLPLPTLHYQQEQLRRLKKKYQNVLSKIHSGKVYVFKSPNDQATFEISKKIWSSVIDRGGASGGAGEENRLEDDESNPNLIPKANPNLFDHNSNNIVDHNSLEKICKVKGVFEAVRIGVRSD</sequence>
<name>A0ACC0HZW8_9ERIC</name>
<organism evidence="1 2">
    <name type="scientific">Camellia lanceoleosa</name>
    <dbReference type="NCBI Taxonomy" id="1840588"/>
    <lineage>
        <taxon>Eukaryota</taxon>
        <taxon>Viridiplantae</taxon>
        <taxon>Streptophyta</taxon>
        <taxon>Embryophyta</taxon>
        <taxon>Tracheophyta</taxon>
        <taxon>Spermatophyta</taxon>
        <taxon>Magnoliopsida</taxon>
        <taxon>eudicotyledons</taxon>
        <taxon>Gunneridae</taxon>
        <taxon>Pentapetalae</taxon>
        <taxon>asterids</taxon>
        <taxon>Ericales</taxon>
        <taxon>Theaceae</taxon>
        <taxon>Camellia</taxon>
    </lineage>
</organism>
<evidence type="ECO:0000313" key="1">
    <source>
        <dbReference type="EMBL" id="KAI8018649.1"/>
    </source>
</evidence>